<accession>A0ACC0KDI0</accession>
<sequence>MAFLETIPPPEIPRGPEYKYSAQYYCDRNARDSVKPPVIAPIAEGPCWPSDPTKKSQPGGMRADAMTFNCAPMPGHPWWWDGHCYYECVPDPPARNCPPPSAPCPPAEAKKC</sequence>
<proteinExistence type="predicted"/>
<protein>
    <submittedName>
        <fullName evidence="1">Uncharacterized protein</fullName>
    </submittedName>
</protein>
<evidence type="ECO:0000313" key="1">
    <source>
        <dbReference type="EMBL" id="KAI8434270.1"/>
    </source>
</evidence>
<reference evidence="1 2" key="1">
    <citation type="journal article" date="2022" name="Genome Biol. Evol.">
        <title>The Spruce Budworm Genome: Reconstructing the Evolutionary History of Antifreeze Proteins.</title>
        <authorList>
            <person name="Beliveau C."/>
            <person name="Gagne P."/>
            <person name="Picq S."/>
            <person name="Vernygora O."/>
            <person name="Keeling C.I."/>
            <person name="Pinkney K."/>
            <person name="Doucet D."/>
            <person name="Wen F."/>
            <person name="Johnston J.S."/>
            <person name="Maaroufi H."/>
            <person name="Boyle B."/>
            <person name="Laroche J."/>
            <person name="Dewar K."/>
            <person name="Juretic N."/>
            <person name="Blackburn G."/>
            <person name="Nisole A."/>
            <person name="Brunet B."/>
            <person name="Brandao M."/>
            <person name="Lumley L."/>
            <person name="Duan J."/>
            <person name="Quan G."/>
            <person name="Lucarotti C.J."/>
            <person name="Roe A.D."/>
            <person name="Sperling F.A.H."/>
            <person name="Levesque R.C."/>
            <person name="Cusson M."/>
        </authorList>
    </citation>
    <scope>NUCLEOTIDE SEQUENCE [LARGE SCALE GENOMIC DNA]</scope>
    <source>
        <strain evidence="1">Glfc:IPQL:Cfum</strain>
    </source>
</reference>
<gene>
    <name evidence="1" type="ORF">MSG28_012362</name>
</gene>
<comment type="caution">
    <text evidence="1">The sequence shown here is derived from an EMBL/GenBank/DDBJ whole genome shotgun (WGS) entry which is preliminary data.</text>
</comment>
<dbReference type="EMBL" id="CM046121">
    <property type="protein sequence ID" value="KAI8434270.1"/>
    <property type="molecule type" value="Genomic_DNA"/>
</dbReference>
<keyword evidence="2" id="KW-1185">Reference proteome</keyword>
<dbReference type="Proteomes" id="UP001064048">
    <property type="component" value="Chromosome 21"/>
</dbReference>
<evidence type="ECO:0000313" key="2">
    <source>
        <dbReference type="Proteomes" id="UP001064048"/>
    </source>
</evidence>
<name>A0ACC0KDI0_CHOFU</name>
<organism evidence="1 2">
    <name type="scientific">Choristoneura fumiferana</name>
    <name type="common">Spruce budworm moth</name>
    <name type="synonym">Archips fumiferana</name>
    <dbReference type="NCBI Taxonomy" id="7141"/>
    <lineage>
        <taxon>Eukaryota</taxon>
        <taxon>Metazoa</taxon>
        <taxon>Ecdysozoa</taxon>
        <taxon>Arthropoda</taxon>
        <taxon>Hexapoda</taxon>
        <taxon>Insecta</taxon>
        <taxon>Pterygota</taxon>
        <taxon>Neoptera</taxon>
        <taxon>Endopterygota</taxon>
        <taxon>Lepidoptera</taxon>
        <taxon>Glossata</taxon>
        <taxon>Ditrysia</taxon>
        <taxon>Tortricoidea</taxon>
        <taxon>Tortricidae</taxon>
        <taxon>Tortricinae</taxon>
        <taxon>Choristoneura</taxon>
    </lineage>
</organism>